<accession>A0A1G9UW14</accession>
<dbReference type="GO" id="GO:0000976">
    <property type="term" value="F:transcription cis-regulatory region binding"/>
    <property type="evidence" value="ECO:0007669"/>
    <property type="project" value="TreeGrafter"/>
</dbReference>
<dbReference type="OrthoDB" id="9802802at2"/>
<evidence type="ECO:0000313" key="4">
    <source>
        <dbReference type="EMBL" id="SDM64000.1"/>
    </source>
</evidence>
<evidence type="ECO:0000259" key="3">
    <source>
        <dbReference type="PROSITE" id="PS50977"/>
    </source>
</evidence>
<keyword evidence="5" id="KW-1185">Reference proteome</keyword>
<evidence type="ECO:0000256" key="2">
    <source>
        <dbReference type="PROSITE-ProRule" id="PRU00335"/>
    </source>
</evidence>
<dbReference type="PANTHER" id="PTHR30055:SF226">
    <property type="entry name" value="HTH-TYPE TRANSCRIPTIONAL REGULATOR PKSA"/>
    <property type="match status" value="1"/>
</dbReference>
<keyword evidence="1 2" id="KW-0238">DNA-binding</keyword>
<dbReference type="Proteomes" id="UP000199226">
    <property type="component" value="Unassembled WGS sequence"/>
</dbReference>
<dbReference type="InterPro" id="IPR013571">
    <property type="entry name" value="Tscrpt_reg_QacR_C"/>
</dbReference>
<dbReference type="InterPro" id="IPR036271">
    <property type="entry name" value="Tet_transcr_reg_TetR-rel_C_sf"/>
</dbReference>
<dbReference type="Pfam" id="PF00440">
    <property type="entry name" value="TetR_N"/>
    <property type="match status" value="1"/>
</dbReference>
<name>A0A1G9UW14_9SPHI</name>
<feature type="domain" description="HTH tetR-type" evidence="3">
    <location>
        <begin position="3"/>
        <end position="63"/>
    </location>
</feature>
<protein>
    <submittedName>
        <fullName evidence="4">TetR/AcrR family transcriptional regulator, mexJK operon transcriptional repressor</fullName>
    </submittedName>
</protein>
<dbReference type="Gene3D" id="1.10.10.60">
    <property type="entry name" value="Homeodomain-like"/>
    <property type="match status" value="1"/>
</dbReference>
<dbReference type="GO" id="GO:0003700">
    <property type="term" value="F:DNA-binding transcription factor activity"/>
    <property type="evidence" value="ECO:0007669"/>
    <property type="project" value="InterPro"/>
</dbReference>
<reference evidence="5" key="1">
    <citation type="submission" date="2016-10" db="EMBL/GenBank/DDBJ databases">
        <authorList>
            <person name="Varghese N."/>
            <person name="Submissions S."/>
        </authorList>
    </citation>
    <scope>NUCLEOTIDE SEQUENCE [LARGE SCALE GENOMIC DNA]</scope>
    <source>
        <strain evidence="5">DSM 24536</strain>
    </source>
</reference>
<dbReference type="RefSeq" id="WP_090705333.1">
    <property type="nucleotide sequence ID" value="NZ_FNHH01000018.1"/>
</dbReference>
<dbReference type="Gene3D" id="1.10.357.10">
    <property type="entry name" value="Tetracycline Repressor, domain 2"/>
    <property type="match status" value="1"/>
</dbReference>
<evidence type="ECO:0000256" key="1">
    <source>
        <dbReference type="ARBA" id="ARBA00023125"/>
    </source>
</evidence>
<dbReference type="SUPFAM" id="SSF46689">
    <property type="entry name" value="Homeodomain-like"/>
    <property type="match status" value="1"/>
</dbReference>
<dbReference type="SUPFAM" id="SSF48498">
    <property type="entry name" value="Tetracyclin repressor-like, C-terminal domain"/>
    <property type="match status" value="1"/>
</dbReference>
<dbReference type="STRING" id="990371.SAMN05421813_11811"/>
<sequence>MADKKRELIIEKALQRFAHFGIQKTTMNEIAEDLSMSKPSVYYYFPDKTSLTIAVIEWIIKEYHERLSLLFEGSKDMSESVIAMLELRIEFLERYFMLHLEDNTEQSLCREEVKDSIVKIRTNEIALVANLFDKGIQAGELNLQDSSHTAELFINMLSGIAMWVLGEQKKQLIPDMESFRSVFIKQKELAEIFLKGIGPVLNQP</sequence>
<dbReference type="InterPro" id="IPR050109">
    <property type="entry name" value="HTH-type_TetR-like_transc_reg"/>
</dbReference>
<organism evidence="4 5">
    <name type="scientific">Daejeonella rubra</name>
    <dbReference type="NCBI Taxonomy" id="990371"/>
    <lineage>
        <taxon>Bacteria</taxon>
        <taxon>Pseudomonadati</taxon>
        <taxon>Bacteroidota</taxon>
        <taxon>Sphingobacteriia</taxon>
        <taxon>Sphingobacteriales</taxon>
        <taxon>Sphingobacteriaceae</taxon>
        <taxon>Daejeonella</taxon>
    </lineage>
</organism>
<dbReference type="Pfam" id="PF08360">
    <property type="entry name" value="TetR_C_5"/>
    <property type="match status" value="1"/>
</dbReference>
<dbReference type="PROSITE" id="PS50977">
    <property type="entry name" value="HTH_TETR_2"/>
    <property type="match status" value="1"/>
</dbReference>
<dbReference type="EMBL" id="FNHH01000018">
    <property type="protein sequence ID" value="SDM64000.1"/>
    <property type="molecule type" value="Genomic_DNA"/>
</dbReference>
<gene>
    <name evidence="4" type="ORF">SAMN05421813_11811</name>
</gene>
<dbReference type="InterPro" id="IPR001647">
    <property type="entry name" value="HTH_TetR"/>
</dbReference>
<proteinExistence type="predicted"/>
<dbReference type="PANTHER" id="PTHR30055">
    <property type="entry name" value="HTH-TYPE TRANSCRIPTIONAL REGULATOR RUTR"/>
    <property type="match status" value="1"/>
</dbReference>
<dbReference type="InterPro" id="IPR009057">
    <property type="entry name" value="Homeodomain-like_sf"/>
</dbReference>
<dbReference type="PRINTS" id="PR00455">
    <property type="entry name" value="HTHTETR"/>
</dbReference>
<dbReference type="GO" id="GO:0045892">
    <property type="term" value="P:negative regulation of DNA-templated transcription"/>
    <property type="evidence" value="ECO:0007669"/>
    <property type="project" value="InterPro"/>
</dbReference>
<feature type="DNA-binding region" description="H-T-H motif" evidence="2">
    <location>
        <begin position="26"/>
        <end position="45"/>
    </location>
</feature>
<evidence type="ECO:0000313" key="5">
    <source>
        <dbReference type="Proteomes" id="UP000199226"/>
    </source>
</evidence>
<dbReference type="AlphaFoldDB" id="A0A1G9UW14"/>